<evidence type="ECO:0000259" key="2">
    <source>
        <dbReference type="Pfam" id="PF25778"/>
    </source>
</evidence>
<dbReference type="InterPro" id="IPR057708">
    <property type="entry name" value="DUF7948"/>
</dbReference>
<organism evidence="3 4">
    <name type="scientific">Candidatus Brocadia carolinensis</name>
    <dbReference type="NCBI Taxonomy" id="1004156"/>
    <lineage>
        <taxon>Bacteria</taxon>
        <taxon>Pseudomonadati</taxon>
        <taxon>Planctomycetota</taxon>
        <taxon>Candidatus Brocadiia</taxon>
        <taxon>Candidatus Brocadiales</taxon>
        <taxon>Candidatus Brocadiaceae</taxon>
        <taxon>Candidatus Brocadia</taxon>
    </lineage>
</organism>
<reference evidence="3 4" key="1">
    <citation type="journal article" date="2017" name="Water Res.">
        <title>Discovery and metagenomic analysis of an anammox bacterial enrichment related to Candidatus "Brocadia caroliniensis" in a full-scale glycerol-fed nitritation-denitritation separate centrate treatment process.</title>
        <authorList>
            <person name="Park H."/>
            <person name="Brotto A.C."/>
            <person name="van Loosdrecht M.C."/>
            <person name="Chandran K."/>
        </authorList>
    </citation>
    <scope>NUCLEOTIDE SEQUENCE [LARGE SCALE GENOMIC DNA]</scope>
    <source>
        <strain evidence="3">26THWARD</strain>
    </source>
</reference>
<dbReference type="STRING" id="1004156.AYP45_11410"/>
<protein>
    <recommendedName>
        <fullName evidence="2">DUF7948 domain-containing protein</fullName>
    </recommendedName>
</protein>
<sequence>MFRKNLCSKAFFVFNKFFLRKNLREKEMSKMKKNTVLVISLALLLIMVLVNTLLAEHKHKGTPSNAEVMQKTQKLQMPFIANEGLLDERVAFYARTFGGTVFVTKDGEIVYSLPAGREEGRQGSSGAEEQGRNAVSGWHGQALLVRAASEFTANGYVPIFRADKASCPPDRVLAKSLLAAYLPGLQKGTDKQSLSMPPNSNPGVLPANYNANIKPVIQAGLLPEPLSLLNTGVYAVDTISKGLNNGVQVANLNPQGGNGTYNATPTTPTKTVALKEEFIGAKISGVKGEGKSVTKVSYFKGSDPSRWKSNIFTYELLNLGEIYDGVELKLKAHGNNVEKLLYVKPGADPSQIKIRLSGVQPQQPPDNNSDRVSNPVRVSLKGKQPPESPFSKGDLTTSSLSKGDFADIPLNKGGEGVVLPQQRVQVFNLNPSLDIGNKAVPSIRISRDFISGMYHSANYLGSSYKLEPAVDSHSNAGIDCFANARNDRENQPFLTDSQRGLPTKSPLTKGARGLSHRGLWVNEHGELVAETALGPVKFTKPIAYQMIDGKRVEVDCKYVIRDREEKDTPLRAVQVFSLNP</sequence>
<proteinExistence type="predicted"/>
<feature type="region of interest" description="Disordered" evidence="1">
    <location>
        <begin position="491"/>
        <end position="510"/>
    </location>
</feature>
<dbReference type="Proteomes" id="UP000189681">
    <property type="component" value="Unassembled WGS sequence"/>
</dbReference>
<dbReference type="EMBL" id="AYTS01000105">
    <property type="protein sequence ID" value="OOP56042.1"/>
    <property type="molecule type" value="Genomic_DNA"/>
</dbReference>
<feature type="domain" description="DUF7948" evidence="2">
    <location>
        <begin position="518"/>
        <end position="563"/>
    </location>
</feature>
<evidence type="ECO:0000313" key="4">
    <source>
        <dbReference type="Proteomes" id="UP000189681"/>
    </source>
</evidence>
<dbReference type="Pfam" id="PF25778">
    <property type="entry name" value="DUF7948"/>
    <property type="match status" value="2"/>
</dbReference>
<gene>
    <name evidence="3" type="ORF">AYP45_11410</name>
</gene>
<feature type="compositionally biased region" description="Polar residues" evidence="1">
    <location>
        <begin position="359"/>
        <end position="372"/>
    </location>
</feature>
<comment type="caution">
    <text evidence="3">The sequence shown here is derived from an EMBL/GenBank/DDBJ whole genome shotgun (WGS) entry which is preliminary data.</text>
</comment>
<dbReference type="AlphaFoldDB" id="A0A1V4ASD8"/>
<evidence type="ECO:0000313" key="3">
    <source>
        <dbReference type="EMBL" id="OOP56042.1"/>
    </source>
</evidence>
<accession>A0A1V4ASD8</accession>
<name>A0A1V4ASD8_9BACT</name>
<feature type="domain" description="DUF7948" evidence="2">
    <location>
        <begin position="264"/>
        <end position="361"/>
    </location>
</feature>
<evidence type="ECO:0000256" key="1">
    <source>
        <dbReference type="SAM" id="MobiDB-lite"/>
    </source>
</evidence>
<feature type="region of interest" description="Disordered" evidence="1">
    <location>
        <begin position="358"/>
        <end position="398"/>
    </location>
</feature>